<gene>
    <name evidence="1" type="ORF">MJG50_12545</name>
</gene>
<proteinExistence type="predicted"/>
<accession>A0AAW5DZS6</accession>
<reference evidence="1" key="1">
    <citation type="submission" date="2022-02" db="EMBL/GenBank/DDBJ databases">
        <title>Fredinandcohnia quinoae sp. nov. isolated from Chenopodium quinoa seeds.</title>
        <authorList>
            <person name="Saati-Santamaria Z."/>
            <person name="Flores-Felix J.D."/>
            <person name="Igual J.M."/>
            <person name="Velazquez E."/>
            <person name="Garcia-Fraile P."/>
            <person name="Martinez-Molina E."/>
        </authorList>
    </citation>
    <scope>NUCLEOTIDE SEQUENCE</scope>
    <source>
        <strain evidence="1">SECRCQ15</strain>
    </source>
</reference>
<sequence length="98" mass="10934">MNISVAKIIDKMIAELQQAKVEGNYLKVKEHFMAVRTLCDLVLDENHSEYTENRQTPTVSPMQLTSVPSIPQVAPISNLPNSTKLVEDDANGDSLFDF</sequence>
<protein>
    <submittedName>
        <fullName evidence="1">YwdI family protein</fullName>
    </submittedName>
</protein>
<name>A0AAW5DZS6_9BACI</name>
<organism evidence="1 2">
    <name type="scientific">Fredinandcohnia quinoae</name>
    <dbReference type="NCBI Taxonomy" id="2918902"/>
    <lineage>
        <taxon>Bacteria</taxon>
        <taxon>Bacillati</taxon>
        <taxon>Bacillota</taxon>
        <taxon>Bacilli</taxon>
        <taxon>Bacillales</taxon>
        <taxon>Bacillaceae</taxon>
        <taxon>Fredinandcohnia</taxon>
    </lineage>
</organism>
<dbReference type="Pfam" id="PF17261">
    <property type="entry name" value="DUF5327"/>
    <property type="match status" value="1"/>
</dbReference>
<dbReference type="RefSeq" id="WP_240256079.1">
    <property type="nucleotide sequence ID" value="NZ_JAKTTI010000019.1"/>
</dbReference>
<dbReference type="Proteomes" id="UP001431131">
    <property type="component" value="Unassembled WGS sequence"/>
</dbReference>
<comment type="caution">
    <text evidence="1">The sequence shown here is derived from an EMBL/GenBank/DDBJ whole genome shotgun (WGS) entry which is preliminary data.</text>
</comment>
<keyword evidence="2" id="KW-1185">Reference proteome</keyword>
<dbReference type="EMBL" id="JAKTTI010000019">
    <property type="protein sequence ID" value="MCH1626161.1"/>
    <property type="molecule type" value="Genomic_DNA"/>
</dbReference>
<evidence type="ECO:0000313" key="2">
    <source>
        <dbReference type="Proteomes" id="UP001431131"/>
    </source>
</evidence>
<dbReference type="InterPro" id="IPR035218">
    <property type="entry name" value="DUF5327"/>
</dbReference>
<dbReference type="AlphaFoldDB" id="A0AAW5DZS6"/>
<evidence type="ECO:0000313" key="1">
    <source>
        <dbReference type="EMBL" id="MCH1626161.1"/>
    </source>
</evidence>